<proteinExistence type="predicted"/>
<dbReference type="SUPFAM" id="SSF103473">
    <property type="entry name" value="MFS general substrate transporter"/>
    <property type="match status" value="1"/>
</dbReference>
<gene>
    <name evidence="2" type="ORF">MKW94_000920</name>
</gene>
<dbReference type="EMBL" id="JAJJMA010247934">
    <property type="protein sequence ID" value="MCL7043542.1"/>
    <property type="molecule type" value="Genomic_DNA"/>
</dbReference>
<reference evidence="2" key="1">
    <citation type="submission" date="2022-03" db="EMBL/GenBank/DDBJ databases">
        <title>A functionally conserved STORR gene fusion in Papaver species that diverged 16.8 million years ago.</title>
        <authorList>
            <person name="Catania T."/>
        </authorList>
    </citation>
    <scope>NUCLEOTIDE SEQUENCE</scope>
    <source>
        <strain evidence="2">S-191538</strain>
    </source>
</reference>
<evidence type="ECO:0000313" key="2">
    <source>
        <dbReference type="EMBL" id="MCL7043542.1"/>
    </source>
</evidence>
<dbReference type="AlphaFoldDB" id="A0AA42AX02"/>
<dbReference type="Proteomes" id="UP001177140">
    <property type="component" value="Unassembled WGS sequence"/>
</dbReference>
<keyword evidence="1" id="KW-1133">Transmembrane helix</keyword>
<keyword evidence="1" id="KW-0812">Transmembrane</keyword>
<name>A0AA42AX02_PAPNU</name>
<dbReference type="Gene3D" id="1.20.1250.20">
    <property type="entry name" value="MFS general substrate transporter like domains"/>
    <property type="match status" value="1"/>
</dbReference>
<sequence length="90" mass="9508">SQNERGAANGIASTAMSLFQGFGPAGGGVLFSLAQKRINASFLPGNNLVFFVLNLILVIGLVITFKPFLVLPQQRGVVDKNIDEANEATC</sequence>
<organism evidence="2 3">
    <name type="scientific">Papaver nudicaule</name>
    <name type="common">Iceland poppy</name>
    <dbReference type="NCBI Taxonomy" id="74823"/>
    <lineage>
        <taxon>Eukaryota</taxon>
        <taxon>Viridiplantae</taxon>
        <taxon>Streptophyta</taxon>
        <taxon>Embryophyta</taxon>
        <taxon>Tracheophyta</taxon>
        <taxon>Spermatophyta</taxon>
        <taxon>Magnoliopsida</taxon>
        <taxon>Ranunculales</taxon>
        <taxon>Papaveraceae</taxon>
        <taxon>Papaveroideae</taxon>
        <taxon>Papaver</taxon>
    </lineage>
</organism>
<dbReference type="InterPro" id="IPR036259">
    <property type="entry name" value="MFS_trans_sf"/>
</dbReference>
<evidence type="ECO:0008006" key="4">
    <source>
        <dbReference type="Google" id="ProtNLM"/>
    </source>
</evidence>
<accession>A0AA42AX02</accession>
<evidence type="ECO:0000256" key="1">
    <source>
        <dbReference type="SAM" id="Phobius"/>
    </source>
</evidence>
<keyword evidence="3" id="KW-1185">Reference proteome</keyword>
<feature type="transmembrane region" description="Helical" evidence="1">
    <location>
        <begin position="48"/>
        <end position="71"/>
    </location>
</feature>
<evidence type="ECO:0000313" key="3">
    <source>
        <dbReference type="Proteomes" id="UP001177140"/>
    </source>
</evidence>
<keyword evidence="1" id="KW-0472">Membrane</keyword>
<feature type="non-terminal residue" evidence="2">
    <location>
        <position position="1"/>
    </location>
</feature>
<protein>
    <recommendedName>
        <fullName evidence="4">Major facilitator superfamily (MFS) profile domain-containing protein</fullName>
    </recommendedName>
</protein>
<comment type="caution">
    <text evidence="2">The sequence shown here is derived from an EMBL/GenBank/DDBJ whole genome shotgun (WGS) entry which is preliminary data.</text>
</comment>